<protein>
    <submittedName>
        <fullName evidence="3">PQQ-like domain containing protein</fullName>
    </submittedName>
</protein>
<gene>
    <name evidence="3" type="ORF">IV203_034214</name>
</gene>
<proteinExistence type="predicted"/>
<feature type="compositionally biased region" description="Basic and acidic residues" evidence="1">
    <location>
        <begin position="145"/>
        <end position="165"/>
    </location>
</feature>
<evidence type="ECO:0000313" key="3">
    <source>
        <dbReference type="EMBL" id="KAG7373490.1"/>
    </source>
</evidence>
<name>A0A9K3M3V5_9STRA</name>
<evidence type="ECO:0000256" key="1">
    <source>
        <dbReference type="SAM" id="MobiDB-lite"/>
    </source>
</evidence>
<keyword evidence="4" id="KW-1185">Reference proteome</keyword>
<feature type="region of interest" description="Disordered" evidence="1">
    <location>
        <begin position="87"/>
        <end position="123"/>
    </location>
</feature>
<feature type="compositionally biased region" description="Polar residues" evidence="1">
    <location>
        <begin position="87"/>
        <end position="102"/>
    </location>
</feature>
<feature type="compositionally biased region" description="Low complexity" evidence="1">
    <location>
        <begin position="179"/>
        <end position="193"/>
    </location>
</feature>
<feature type="compositionally biased region" description="Low complexity" evidence="1">
    <location>
        <begin position="210"/>
        <end position="221"/>
    </location>
</feature>
<reference evidence="3" key="1">
    <citation type="journal article" date="2021" name="Sci. Rep.">
        <title>Diploid genomic architecture of Nitzschia inconspicua, an elite biomass production diatom.</title>
        <authorList>
            <person name="Oliver A."/>
            <person name="Podell S."/>
            <person name="Pinowska A."/>
            <person name="Traller J.C."/>
            <person name="Smith S.R."/>
            <person name="McClure R."/>
            <person name="Beliaev A."/>
            <person name="Bohutskyi P."/>
            <person name="Hill E.A."/>
            <person name="Rabines A."/>
            <person name="Zheng H."/>
            <person name="Allen L.Z."/>
            <person name="Kuo A."/>
            <person name="Grigoriev I.V."/>
            <person name="Allen A.E."/>
            <person name="Hazlebeck D."/>
            <person name="Allen E.E."/>
        </authorList>
    </citation>
    <scope>NUCLEOTIDE SEQUENCE</scope>
    <source>
        <strain evidence="3">Hildebrandi</strain>
    </source>
</reference>
<feature type="region of interest" description="Disordered" evidence="1">
    <location>
        <begin position="145"/>
        <end position="259"/>
    </location>
</feature>
<accession>A0A9K3M3V5</accession>
<feature type="compositionally biased region" description="Acidic residues" evidence="1">
    <location>
        <begin position="166"/>
        <end position="178"/>
    </location>
</feature>
<evidence type="ECO:0000259" key="2">
    <source>
        <dbReference type="Pfam" id="PF13360"/>
    </source>
</evidence>
<feature type="region of interest" description="Disordered" evidence="1">
    <location>
        <begin position="780"/>
        <end position="823"/>
    </location>
</feature>
<dbReference type="EMBL" id="JAGRRH010000002">
    <property type="protein sequence ID" value="KAG7373490.1"/>
    <property type="molecule type" value="Genomic_DNA"/>
</dbReference>
<sequence length="848" mass="91800">MLERRPIGPNNVVRGRKRSMIMWNNHRSKLLEAISCVLMMVVFTTDPINASFATGKEEGTSIEDVYEYNVVLNGKFANRKWFRTLQETTDTPTKAPSDTPTKAPTKAPSISPESSLSPTGTFPPTITLYPTITTVPSIVYEIKGSKKDTKSNKSEKSDKSTKSEDVADDDYNSSDSDDYYNSTDVPDNSTDSSDSSKDGKSTKSDKSTKSNKSTKSPTTSAKSEKSTKSPSSSSSKKSKDGSDDEDDITPAPTPDDSNAFTARSVWETSFDDTVATGQLFYDPQSNFGWYTYTADRTVPRPALQSRSTGVTAKQATPAAIETLARFCAIDVSNGAVMSPCQEIPPTIDTASSTEIQSVQACTDTNGSIRSFAVIVHDSVKFLQFTNILGARLIVYPVDGAQAPVTVRYEGWASLYADPSISGRPTFSSDCNVVYATWITDPKFGSKSSTTIAIDITANENRREKWRLEMKDNYRRFVGWTPSADGKTLFSATNMPEELQGTEAAAEARSQMGMVQVDANTGEILQEYFYNDGVLHNAYTNVVLDNDGATYHVDSAFGLIKFDGSKLDKGPVWQSTPASSSVLIRHLQSRSEAERELRPKQIWFQGDGTGEDRVPHAIYTPAMAYQPALDTSNFDTIFGSDGTHSQLRQTVGALDTEQGTSVWQNSLAKGSNPDASYVITDDTKWGPASVASEGFGVYVASGPVVQCYDSKSGALLWRHQIEIASRRAKQRSLMEGANAVKNDSRTADLPNTIVSRMEIVDSQSVLVAADGQIFRLQTIADGVPTSAPGPTTPPSSPSPTRSSTTSPTREDPNLSSTPAPSPASSAKRSLAVFSIASSLLFVSVSMLCV</sequence>
<dbReference type="AlphaFoldDB" id="A0A9K3M3V5"/>
<dbReference type="Proteomes" id="UP000693970">
    <property type="component" value="Unassembled WGS sequence"/>
</dbReference>
<feature type="compositionally biased region" description="Low complexity" evidence="1">
    <location>
        <begin position="797"/>
        <end position="806"/>
    </location>
</feature>
<feature type="domain" description="Pyrrolo-quinoline quinone repeat" evidence="2">
    <location>
        <begin position="647"/>
        <end position="776"/>
    </location>
</feature>
<comment type="caution">
    <text evidence="3">The sequence shown here is derived from an EMBL/GenBank/DDBJ whole genome shotgun (WGS) entry which is preliminary data.</text>
</comment>
<dbReference type="Pfam" id="PF13360">
    <property type="entry name" value="PQQ_2"/>
    <property type="match status" value="1"/>
</dbReference>
<feature type="compositionally biased region" description="Basic and acidic residues" evidence="1">
    <location>
        <begin position="194"/>
        <end position="208"/>
    </location>
</feature>
<dbReference type="OrthoDB" id="48706at2759"/>
<feature type="compositionally biased region" description="Polar residues" evidence="1">
    <location>
        <begin position="111"/>
        <end position="120"/>
    </location>
</feature>
<feature type="compositionally biased region" description="Low complexity" evidence="1">
    <location>
        <begin position="814"/>
        <end position="823"/>
    </location>
</feature>
<evidence type="ECO:0000313" key="4">
    <source>
        <dbReference type="Proteomes" id="UP000693970"/>
    </source>
</evidence>
<reference evidence="3" key="2">
    <citation type="submission" date="2021-04" db="EMBL/GenBank/DDBJ databases">
        <authorList>
            <person name="Podell S."/>
        </authorList>
    </citation>
    <scope>NUCLEOTIDE SEQUENCE</scope>
    <source>
        <strain evidence="3">Hildebrandi</strain>
    </source>
</reference>
<organism evidence="3 4">
    <name type="scientific">Nitzschia inconspicua</name>
    <dbReference type="NCBI Taxonomy" id="303405"/>
    <lineage>
        <taxon>Eukaryota</taxon>
        <taxon>Sar</taxon>
        <taxon>Stramenopiles</taxon>
        <taxon>Ochrophyta</taxon>
        <taxon>Bacillariophyta</taxon>
        <taxon>Bacillariophyceae</taxon>
        <taxon>Bacillariophycidae</taxon>
        <taxon>Bacillariales</taxon>
        <taxon>Bacillariaceae</taxon>
        <taxon>Nitzschia</taxon>
    </lineage>
</organism>
<dbReference type="InterPro" id="IPR002372">
    <property type="entry name" value="PQQ_rpt_dom"/>
</dbReference>